<dbReference type="Pfam" id="PF04654">
    <property type="entry name" value="DUF599"/>
    <property type="match status" value="1"/>
</dbReference>
<accession>A0A1X6ZV42</accession>
<reference evidence="2 3" key="1">
    <citation type="submission" date="2017-03" db="EMBL/GenBank/DDBJ databases">
        <authorList>
            <person name="Afonso C.L."/>
            <person name="Miller P.J."/>
            <person name="Scott M.A."/>
            <person name="Spackman E."/>
            <person name="Goraichik I."/>
            <person name="Dimitrov K.M."/>
            <person name="Suarez D.L."/>
            <person name="Swayne D.E."/>
        </authorList>
    </citation>
    <scope>NUCLEOTIDE SEQUENCE [LARGE SCALE GENOMIC DNA]</scope>
    <source>
        <strain evidence="2 3">CECT 8110</strain>
    </source>
</reference>
<feature type="transmembrane region" description="Helical" evidence="1">
    <location>
        <begin position="78"/>
        <end position="96"/>
    </location>
</feature>
<evidence type="ECO:0000256" key="1">
    <source>
        <dbReference type="SAM" id="Phobius"/>
    </source>
</evidence>
<evidence type="ECO:0000313" key="2">
    <source>
        <dbReference type="EMBL" id="SLN61766.1"/>
    </source>
</evidence>
<sequence>MDWTDRLSLFSPLDYWAVGLLFGSWIVIGYFIENPPKSRPSVSVLMAQYRRDWMVQMITRQPRIFDAQILATLRQGTSFFASATMIAIGGCLALFGNMERFIGVAEDLTLGADPNIVWEVKVLVLLVFLANGFLKFVWSNRLFGYCAVLMAAVPNEPENALCQKRAAKSGEINITAARSFNRGLRSVYFALTSTVWLLGAEALIVAVGFTCLVLLRREFASQSRAVLIQTE</sequence>
<proteinExistence type="predicted"/>
<keyword evidence="1" id="KW-0812">Transmembrane</keyword>
<keyword evidence="1" id="KW-0472">Membrane</keyword>
<protein>
    <recommendedName>
        <fullName evidence="4">DUF599 domain-containing protein</fullName>
    </recommendedName>
</protein>
<evidence type="ECO:0008006" key="4">
    <source>
        <dbReference type="Google" id="ProtNLM"/>
    </source>
</evidence>
<feature type="transmembrane region" description="Helical" evidence="1">
    <location>
        <begin position="116"/>
        <end position="134"/>
    </location>
</feature>
<dbReference type="RefSeq" id="WP_085818975.1">
    <property type="nucleotide sequence ID" value="NZ_FWFU01000004.1"/>
</dbReference>
<evidence type="ECO:0000313" key="3">
    <source>
        <dbReference type="Proteomes" id="UP000193207"/>
    </source>
</evidence>
<keyword evidence="1" id="KW-1133">Transmembrane helix</keyword>
<dbReference type="EMBL" id="FWFU01000004">
    <property type="protein sequence ID" value="SLN61766.1"/>
    <property type="molecule type" value="Genomic_DNA"/>
</dbReference>
<dbReference type="Proteomes" id="UP000193207">
    <property type="component" value="Unassembled WGS sequence"/>
</dbReference>
<dbReference type="AlphaFoldDB" id="A0A1X6ZV42"/>
<feature type="transmembrane region" description="Helical" evidence="1">
    <location>
        <begin position="15"/>
        <end position="32"/>
    </location>
</feature>
<name>A0A1X6ZV42_9RHOB</name>
<organism evidence="2 3">
    <name type="scientific">Roseovarius halotolerans</name>
    <dbReference type="NCBI Taxonomy" id="505353"/>
    <lineage>
        <taxon>Bacteria</taxon>
        <taxon>Pseudomonadati</taxon>
        <taxon>Pseudomonadota</taxon>
        <taxon>Alphaproteobacteria</taxon>
        <taxon>Rhodobacterales</taxon>
        <taxon>Roseobacteraceae</taxon>
        <taxon>Roseovarius</taxon>
    </lineage>
</organism>
<dbReference type="OrthoDB" id="9806874at2"/>
<dbReference type="InterPro" id="IPR006747">
    <property type="entry name" value="DUF599"/>
</dbReference>
<feature type="transmembrane region" description="Helical" evidence="1">
    <location>
        <begin position="187"/>
        <end position="215"/>
    </location>
</feature>
<gene>
    <name evidence="2" type="ORF">ROH8110_03475</name>
</gene>
<keyword evidence="3" id="KW-1185">Reference proteome</keyword>